<dbReference type="AlphaFoldDB" id="R0M5Y1"/>
<keyword evidence="1" id="KW-0175">Coiled coil</keyword>
<keyword evidence="3" id="KW-1185">Reference proteome</keyword>
<dbReference type="HOGENOM" id="CLU_2813060_0_0_1"/>
<organism evidence="2 3">
    <name type="scientific">Nosema bombycis (strain CQ1 / CVCC 102059)</name>
    <name type="common">Microsporidian parasite</name>
    <name type="synonym">Pebrine of silkworm</name>
    <dbReference type="NCBI Taxonomy" id="578461"/>
    <lineage>
        <taxon>Eukaryota</taxon>
        <taxon>Fungi</taxon>
        <taxon>Fungi incertae sedis</taxon>
        <taxon>Microsporidia</taxon>
        <taxon>Nosematidae</taxon>
        <taxon>Nosema</taxon>
    </lineage>
</organism>
<accession>R0M5Y1</accession>
<dbReference type="VEuPathDB" id="MicrosporidiaDB:NBO_80g0032"/>
<dbReference type="Proteomes" id="UP000016927">
    <property type="component" value="Unassembled WGS sequence"/>
</dbReference>
<reference evidence="2 3" key="1">
    <citation type="journal article" date="2013" name="BMC Genomics">
        <title>Comparative genomics of parasitic silkworm microsporidia reveal an association between genome expansion and host adaptation.</title>
        <authorList>
            <person name="Pan G."/>
            <person name="Xu J."/>
            <person name="Li T."/>
            <person name="Xia Q."/>
            <person name="Liu S.L."/>
            <person name="Zhang G."/>
            <person name="Li S."/>
            <person name="Li C."/>
            <person name="Liu H."/>
            <person name="Yang L."/>
            <person name="Liu T."/>
            <person name="Zhang X."/>
            <person name="Wu Z."/>
            <person name="Fan W."/>
            <person name="Dang X."/>
            <person name="Xiang H."/>
            <person name="Tao M."/>
            <person name="Li Y."/>
            <person name="Hu J."/>
            <person name="Li Z."/>
            <person name="Lin L."/>
            <person name="Luo J."/>
            <person name="Geng L."/>
            <person name="Wang L."/>
            <person name="Long M."/>
            <person name="Wan Y."/>
            <person name="He N."/>
            <person name="Zhang Z."/>
            <person name="Lu C."/>
            <person name="Keeling P.J."/>
            <person name="Wang J."/>
            <person name="Xiang Z."/>
            <person name="Zhou Z."/>
        </authorList>
    </citation>
    <scope>NUCLEOTIDE SEQUENCE [LARGE SCALE GENOMIC DNA]</scope>
    <source>
        <strain evidence="3">CQ1 / CVCC 102059</strain>
    </source>
</reference>
<evidence type="ECO:0000313" key="2">
    <source>
        <dbReference type="EMBL" id="EOB13369.1"/>
    </source>
</evidence>
<protein>
    <submittedName>
        <fullName evidence="2">Uncharacterized protein</fullName>
    </submittedName>
</protein>
<gene>
    <name evidence="2" type="ORF">NBO_80g0032</name>
</gene>
<dbReference type="EMBL" id="KB908988">
    <property type="protein sequence ID" value="EOB13369.1"/>
    <property type="molecule type" value="Genomic_DNA"/>
</dbReference>
<proteinExistence type="predicted"/>
<dbReference type="GO" id="GO:0042729">
    <property type="term" value="C:DASH complex"/>
    <property type="evidence" value="ECO:0007669"/>
    <property type="project" value="InterPro"/>
</dbReference>
<evidence type="ECO:0000256" key="1">
    <source>
        <dbReference type="SAM" id="Coils"/>
    </source>
</evidence>
<dbReference type="InterPro" id="IPR013963">
    <property type="entry name" value="DASH_Dad2"/>
</dbReference>
<feature type="coiled-coil region" evidence="1">
    <location>
        <begin position="10"/>
        <end position="44"/>
    </location>
</feature>
<evidence type="ECO:0000313" key="3">
    <source>
        <dbReference type="Proteomes" id="UP000016927"/>
    </source>
</evidence>
<sequence>MGDINNLKKLEMISIESKQMEIELEKLSKKLDTFKNNIEVVEEVSERMASVFKLYKEFIEVLNSENM</sequence>
<dbReference type="GO" id="GO:0072686">
    <property type="term" value="C:mitotic spindle"/>
    <property type="evidence" value="ECO:0007669"/>
    <property type="project" value="InterPro"/>
</dbReference>
<name>R0M5Y1_NOSB1</name>
<dbReference type="Pfam" id="PF08654">
    <property type="entry name" value="DASH_Dad2"/>
    <property type="match status" value="1"/>
</dbReference>
<dbReference type="OrthoDB" id="2192419at2759"/>
<dbReference type="GO" id="GO:0000278">
    <property type="term" value="P:mitotic cell cycle"/>
    <property type="evidence" value="ECO:0007669"/>
    <property type="project" value="InterPro"/>
</dbReference>